<organism evidence="5 6">
    <name type="scientific">Massilia violaceinigra</name>
    <dbReference type="NCBI Taxonomy" id="2045208"/>
    <lineage>
        <taxon>Bacteria</taxon>
        <taxon>Pseudomonadati</taxon>
        <taxon>Pseudomonadota</taxon>
        <taxon>Betaproteobacteria</taxon>
        <taxon>Burkholderiales</taxon>
        <taxon>Oxalobacteraceae</taxon>
        <taxon>Telluria group</taxon>
        <taxon>Massilia</taxon>
    </lineage>
</organism>
<dbReference type="Proteomes" id="UP000229897">
    <property type="component" value="Chromosome"/>
</dbReference>
<dbReference type="SUPFAM" id="SSF56059">
    <property type="entry name" value="Glutathione synthetase ATP-binding domain-like"/>
    <property type="match status" value="1"/>
</dbReference>
<evidence type="ECO:0000256" key="3">
    <source>
        <dbReference type="ARBA" id="ARBA00022840"/>
    </source>
</evidence>
<reference evidence="5" key="1">
    <citation type="submission" date="2017-10" db="EMBL/GenBank/DDBJ databases">
        <title>Massilia psychrophilum sp. nov., a novel purple-pigmented bacterium isolated from Tianshan glacier, Xinjiang Municipality, China.</title>
        <authorList>
            <person name="Wang H."/>
        </authorList>
    </citation>
    <scope>NUCLEOTIDE SEQUENCE [LARGE SCALE GENOMIC DNA]</scope>
    <source>
        <strain evidence="5">B2</strain>
    </source>
</reference>
<dbReference type="InterPro" id="IPR011226">
    <property type="entry name" value="ATP-grasp_fam"/>
</dbReference>
<sequence length="344" mass="37892">MRVWFNRTFSSVYAAIGLIREADLEGRFHLIYSNANPHAVAGRVAHEFFVEPTGLDNDAYIDWCLAFCREHRIDIFIPGRLSSELASAHARFEAQGTRVLSAASQEQLELIHDKARFYATTNLPGAPVAEFRVFDNVAQFDAAYAELRARYPKLCVKPSRSVYGLGFAILDEERSSAALLLAGAEYHIGRDDMRRGLAELGEFRTMLLMAYLDGVEYSVDCVGDHGRLVCAVARKKPMKPGRGQLIDMRDDIMEATAELARIHGLNGVFNVQFREGDGKLHLLEINPRMSGGIGMACVAGPNLPYIALCGFADGFDKVAVPPVRDGIRVAELTAPAELTSVDLV</sequence>
<proteinExistence type="predicted"/>
<dbReference type="GO" id="GO:0005524">
    <property type="term" value="F:ATP binding"/>
    <property type="evidence" value="ECO:0007669"/>
    <property type="project" value="UniProtKB-KW"/>
</dbReference>
<keyword evidence="3" id="KW-0067">ATP-binding</keyword>
<protein>
    <recommendedName>
        <fullName evidence="4">Carbamoyl phosphate synthase ATP-binding domain-containing protein</fullName>
    </recommendedName>
</protein>
<dbReference type="PROSITE" id="PS00867">
    <property type="entry name" value="CPSASE_2"/>
    <property type="match status" value="1"/>
</dbReference>
<dbReference type="PANTHER" id="PTHR43585">
    <property type="entry name" value="FUMIPYRROLE BIOSYNTHESIS PROTEIN C"/>
    <property type="match status" value="1"/>
</dbReference>
<dbReference type="Gene3D" id="3.30.470.20">
    <property type="entry name" value="ATP-grasp fold, B domain"/>
    <property type="match status" value="1"/>
</dbReference>
<dbReference type="PIRSF" id="PIRSF029120">
    <property type="entry name" value="UCP029120"/>
    <property type="match status" value="1"/>
</dbReference>
<dbReference type="OrthoDB" id="9803907at2"/>
<evidence type="ECO:0000256" key="2">
    <source>
        <dbReference type="ARBA" id="ARBA00022741"/>
    </source>
</evidence>
<name>A0A2D2DFQ1_9BURK</name>
<evidence type="ECO:0000313" key="6">
    <source>
        <dbReference type="Proteomes" id="UP000229897"/>
    </source>
</evidence>
<feature type="domain" description="Carbamoyl phosphate synthase ATP-binding" evidence="4">
    <location>
        <begin position="282"/>
        <end position="289"/>
    </location>
</feature>
<dbReference type="PANTHER" id="PTHR43585:SF2">
    <property type="entry name" value="ATP-GRASP ENZYME FSQD"/>
    <property type="match status" value="1"/>
</dbReference>
<accession>A0A2D2DFQ1</accession>
<dbReference type="AlphaFoldDB" id="A0A2D2DFQ1"/>
<dbReference type="KEGG" id="mass:CR152_04275"/>
<evidence type="ECO:0000313" key="5">
    <source>
        <dbReference type="EMBL" id="ATQ73814.1"/>
    </source>
</evidence>
<dbReference type="InterPro" id="IPR005479">
    <property type="entry name" value="CPAse_ATP-bd"/>
</dbReference>
<dbReference type="InterPro" id="IPR052032">
    <property type="entry name" value="ATP-dep_AA_Ligase"/>
</dbReference>
<dbReference type="Gene3D" id="3.40.50.20">
    <property type="match status" value="1"/>
</dbReference>
<keyword evidence="2" id="KW-0547">Nucleotide-binding</keyword>
<dbReference type="Pfam" id="PF15632">
    <property type="entry name" value="ATPgrasp_Ter"/>
    <property type="match status" value="1"/>
</dbReference>
<evidence type="ECO:0000256" key="1">
    <source>
        <dbReference type="ARBA" id="ARBA00022598"/>
    </source>
</evidence>
<dbReference type="EMBL" id="CP024608">
    <property type="protein sequence ID" value="ATQ73814.1"/>
    <property type="molecule type" value="Genomic_DNA"/>
</dbReference>
<keyword evidence="1" id="KW-0436">Ligase</keyword>
<dbReference type="GO" id="GO:0016874">
    <property type="term" value="F:ligase activity"/>
    <property type="evidence" value="ECO:0007669"/>
    <property type="project" value="UniProtKB-KW"/>
</dbReference>
<evidence type="ECO:0000259" key="4">
    <source>
        <dbReference type="PROSITE" id="PS00867"/>
    </source>
</evidence>
<dbReference type="RefSeq" id="WP_099873830.1">
    <property type="nucleotide sequence ID" value="NZ_CP024608.1"/>
</dbReference>
<gene>
    <name evidence="5" type="ORF">CR152_04275</name>
</gene>
<keyword evidence="6" id="KW-1185">Reference proteome</keyword>